<organism evidence="1">
    <name type="scientific">Spironucleus salmonicida</name>
    <dbReference type="NCBI Taxonomy" id="348837"/>
    <lineage>
        <taxon>Eukaryota</taxon>
        <taxon>Metamonada</taxon>
        <taxon>Diplomonadida</taxon>
        <taxon>Hexamitidae</taxon>
        <taxon>Hexamitinae</taxon>
        <taxon>Spironucleus</taxon>
    </lineage>
</organism>
<reference evidence="1 2" key="1">
    <citation type="journal article" date="2014" name="PLoS Genet.">
        <title>The Genome of Spironucleus salmonicida Highlights a Fish Pathogen Adapted to Fluctuating Environments.</title>
        <authorList>
            <person name="Xu F."/>
            <person name="Jerlstrom-Hultqvist J."/>
            <person name="Einarsson E."/>
            <person name="Astvaldsson A."/>
            <person name="Svard S.G."/>
            <person name="Andersson J.O."/>
        </authorList>
    </citation>
    <scope>NUCLEOTIDE SEQUENCE</scope>
    <source>
        <strain evidence="2">ATCC 50377</strain>
    </source>
</reference>
<reference evidence="2" key="2">
    <citation type="submission" date="2020-12" db="EMBL/GenBank/DDBJ databases">
        <title>New Spironucleus salmonicida genome in near-complete chromosomes.</title>
        <authorList>
            <person name="Xu F."/>
            <person name="Kurt Z."/>
            <person name="Jimenez-Gonzalez A."/>
            <person name="Astvaldsson A."/>
            <person name="Andersson J.O."/>
            <person name="Svard S.G."/>
        </authorList>
    </citation>
    <scope>NUCLEOTIDE SEQUENCE</scope>
    <source>
        <strain evidence="2">ATCC 50377</strain>
    </source>
</reference>
<dbReference type="EMBL" id="AUWU02000003">
    <property type="protein sequence ID" value="KAH0574826.1"/>
    <property type="molecule type" value="Genomic_DNA"/>
</dbReference>
<gene>
    <name evidence="1" type="ORF">SS50377_18375</name>
    <name evidence="2" type="ORF">SS50377_22441</name>
</gene>
<evidence type="ECO:0000313" key="3">
    <source>
        <dbReference type="Proteomes" id="UP000018208"/>
    </source>
</evidence>
<dbReference type="EMBL" id="KI546166">
    <property type="protein sequence ID" value="EST42068.1"/>
    <property type="molecule type" value="Genomic_DNA"/>
</dbReference>
<accession>V6LCT8</accession>
<name>V6LCT8_9EUKA</name>
<protein>
    <submittedName>
        <fullName evidence="1">Uncharacterized protein</fullName>
    </submittedName>
</protein>
<evidence type="ECO:0000313" key="1">
    <source>
        <dbReference type="EMBL" id="EST42068.1"/>
    </source>
</evidence>
<proteinExistence type="predicted"/>
<keyword evidence="3" id="KW-1185">Reference proteome</keyword>
<dbReference type="Proteomes" id="UP000018208">
    <property type="component" value="Unassembled WGS sequence"/>
</dbReference>
<evidence type="ECO:0000313" key="2">
    <source>
        <dbReference type="EMBL" id="KAH0574826.1"/>
    </source>
</evidence>
<sequence>MTFECSDQIRTVVKRINKLELPFLGCETVGDVIQRLTVNTASDITMLVDGQIVNNKTKLVNGQLATICSKAYYYAEFLNKFSSHENLQDINYFKDMIVKIILESCIKKGEKIDLINEIKQEDNNFLNLSAKFDDVTLKYSEIFSEDVQFEKIQSKLLLKRKIQQIQQKQCNLDKYQINDLFQNIK</sequence>
<dbReference type="VEuPathDB" id="GiardiaDB:SS50377_22441"/>
<dbReference type="AlphaFoldDB" id="V6LCT8"/>